<evidence type="ECO:0000313" key="1">
    <source>
        <dbReference type="EMBL" id="MBD9363788.1"/>
    </source>
</evidence>
<keyword evidence="2" id="KW-1185">Reference proteome</keyword>
<name>A0ABR9DN56_9GAMM</name>
<gene>
    <name evidence="1" type="ORF">EBB_25500</name>
</gene>
<organism evidence="1 2">
    <name type="scientific">Methylomonas fluvii</name>
    <dbReference type="NCBI Taxonomy" id="1854564"/>
    <lineage>
        <taxon>Bacteria</taxon>
        <taxon>Pseudomonadati</taxon>
        <taxon>Pseudomonadota</taxon>
        <taxon>Gammaproteobacteria</taxon>
        <taxon>Methylococcales</taxon>
        <taxon>Methylococcaceae</taxon>
        <taxon>Methylomonas</taxon>
    </lineage>
</organism>
<sequence>MVSLVSSGCALQNGNNAFFQPQQSPSQKDIVYDVGFSSIPMPDTHDECSSKYWSESNRLQTMVNQGTGDRSIIQPLQQKAFDWEYACHRKIDATKAEAKAKIALEKSKKPKGARVPTLKNYDLPKSLGLPNIFPAKWQDCMLYYQDAGEILHYMIHFGESEVSRNMFRNGYNNESQTNSAKFSINAVQAQAELLRWHTDCRNQSDNINE</sequence>
<evidence type="ECO:0008006" key="3">
    <source>
        <dbReference type="Google" id="ProtNLM"/>
    </source>
</evidence>
<evidence type="ECO:0000313" key="2">
    <source>
        <dbReference type="Proteomes" id="UP000641152"/>
    </source>
</evidence>
<dbReference type="RefSeq" id="WP_192396500.1">
    <property type="nucleotide sequence ID" value="NZ_CAJHIU010000004.1"/>
</dbReference>
<dbReference type="Proteomes" id="UP000641152">
    <property type="component" value="Unassembled WGS sequence"/>
</dbReference>
<reference evidence="1 2" key="1">
    <citation type="submission" date="2020-09" db="EMBL/GenBank/DDBJ databases">
        <title>Methylomonas albis sp. nov. and Methylomonas fluvii sp. nov.: Two cold-adapted methanotrophs from the River Elbe and an amended description of Methylovulum psychrotolerans strain Eb1.</title>
        <authorList>
            <person name="Bussmann I.K."/>
            <person name="Klings K.-W."/>
            <person name="Warnstedt J."/>
            <person name="Hoppert M."/>
            <person name="Saborowski A."/>
            <person name="Horn F."/>
            <person name="Liebner S."/>
        </authorList>
    </citation>
    <scope>NUCLEOTIDE SEQUENCE [LARGE SCALE GENOMIC DNA]</scope>
    <source>
        <strain evidence="1 2">EbB</strain>
    </source>
</reference>
<comment type="caution">
    <text evidence="1">The sequence shown here is derived from an EMBL/GenBank/DDBJ whole genome shotgun (WGS) entry which is preliminary data.</text>
</comment>
<proteinExistence type="predicted"/>
<accession>A0ABR9DN56</accession>
<protein>
    <recommendedName>
        <fullName evidence="3">Lipoprotein</fullName>
    </recommendedName>
</protein>
<dbReference type="EMBL" id="JACXST010000004">
    <property type="protein sequence ID" value="MBD9363788.1"/>
    <property type="molecule type" value="Genomic_DNA"/>
</dbReference>